<accession>A0AA35X4H5</accession>
<dbReference type="PANTHER" id="PTHR11566">
    <property type="entry name" value="DYNAMIN"/>
    <property type="match status" value="1"/>
</dbReference>
<proteinExistence type="predicted"/>
<dbReference type="EMBL" id="CASHTH010002958">
    <property type="protein sequence ID" value="CAI8037765.1"/>
    <property type="molecule type" value="Genomic_DNA"/>
</dbReference>
<dbReference type="Pfam" id="PF00350">
    <property type="entry name" value="Dynamin_N"/>
    <property type="match status" value="1"/>
</dbReference>
<dbReference type="GO" id="GO:0005737">
    <property type="term" value="C:cytoplasm"/>
    <property type="evidence" value="ECO:0007669"/>
    <property type="project" value="TreeGrafter"/>
</dbReference>
<dbReference type="InterPro" id="IPR001401">
    <property type="entry name" value="Dynamin_GTPase"/>
</dbReference>
<keyword evidence="11" id="KW-1185">Reference proteome</keyword>
<dbReference type="EC" id="3.6.5.5" evidence="1"/>
<dbReference type="CDD" id="cd08771">
    <property type="entry name" value="DLP_1"/>
    <property type="match status" value="1"/>
</dbReference>
<evidence type="ECO:0000313" key="10">
    <source>
        <dbReference type="EMBL" id="CAI8037765.1"/>
    </source>
</evidence>
<dbReference type="Pfam" id="PF00169">
    <property type="entry name" value="PH"/>
    <property type="match status" value="1"/>
</dbReference>
<dbReference type="InterPro" id="IPR027417">
    <property type="entry name" value="P-loop_NTPase"/>
</dbReference>
<sequence>MCAVLNLTVVDLPGLTKVPVGDQPPDIEFQIRDMLMQFITRDNCLVLAVTPANIDLATSEALKLAKEVDTTGVRTIGVLTKLDLMDEGTDARDILENKVFPLRRGYVGVVNRSQKDIDGRKDIRAALAGERKFFLSHSSYRHMADKLGTPYLQKALNQMLTNHIRDTLPSLRTKLQAEVLSMEKEVEEYKKFKPGDPAMKTKAMLTLVQTYSLEFERRIEGGGTSDGAASQELSGGAKISRIFHERFPFELVKLETDEKQMRREISYEIKNQLGVRVGLFTPDLAFEEIVKRQIKKLLQPSLKCVDMVSTELGAVVQTCSEGMAKYPRLRDETERVLSTQLREQEQACKQHVSPCLLHHSLSLSLSLSVFHLTSLAVCIPPYLSVCMCCGPQLKLMVEIELSYMNTNHPDFIGFDRASKTKQGGTRTASHQLIRKGWLSIPVSLIKGSTREYWFVLSSDSLTWYKDNEEKEQKYSLRLEDMRVRDIEAGRFSIGKKHVFALFYTTGKNVYKDKDQLEMVAQSEEEVENWKASLLRAGVYPQSDSSSRIDSGEQDSIDPQLERQVETIRNLVDSYFSIVSKNIRDSVPKSIMFMMVNKVS</sequence>
<organism evidence="10 11">
    <name type="scientific">Geodia barretti</name>
    <name type="common">Barrett's horny sponge</name>
    <dbReference type="NCBI Taxonomy" id="519541"/>
    <lineage>
        <taxon>Eukaryota</taxon>
        <taxon>Metazoa</taxon>
        <taxon>Porifera</taxon>
        <taxon>Demospongiae</taxon>
        <taxon>Heteroscleromorpha</taxon>
        <taxon>Tetractinellida</taxon>
        <taxon>Astrophorina</taxon>
        <taxon>Geodiidae</taxon>
        <taxon>Geodia</taxon>
    </lineage>
</organism>
<dbReference type="SUPFAM" id="SSF50729">
    <property type="entry name" value="PH domain-like"/>
    <property type="match status" value="1"/>
</dbReference>
<keyword evidence="3" id="KW-0547">Nucleotide-binding</keyword>
<evidence type="ECO:0000259" key="9">
    <source>
        <dbReference type="PROSITE" id="PS51718"/>
    </source>
</evidence>
<keyword evidence="2" id="KW-0493">Microtubule</keyword>
<dbReference type="GO" id="GO:0005525">
    <property type="term" value="F:GTP binding"/>
    <property type="evidence" value="ECO:0007669"/>
    <property type="project" value="UniProtKB-KW"/>
</dbReference>
<evidence type="ECO:0000259" key="8">
    <source>
        <dbReference type="PROSITE" id="PS51388"/>
    </source>
</evidence>
<dbReference type="GO" id="GO:0031623">
    <property type="term" value="P:receptor internalization"/>
    <property type="evidence" value="ECO:0007669"/>
    <property type="project" value="TreeGrafter"/>
</dbReference>
<dbReference type="CDD" id="cd01256">
    <property type="entry name" value="PH_dynamin"/>
    <property type="match status" value="1"/>
</dbReference>
<dbReference type="InterPro" id="IPR001849">
    <property type="entry name" value="PH_domain"/>
</dbReference>
<evidence type="ECO:0000256" key="5">
    <source>
        <dbReference type="ARBA" id="ARBA00023134"/>
    </source>
</evidence>
<dbReference type="PROSITE" id="PS50003">
    <property type="entry name" value="PH_DOMAIN"/>
    <property type="match status" value="1"/>
</dbReference>
<dbReference type="GO" id="GO:0005874">
    <property type="term" value="C:microtubule"/>
    <property type="evidence" value="ECO:0007669"/>
    <property type="project" value="UniProtKB-KW"/>
</dbReference>
<dbReference type="InterPro" id="IPR000375">
    <property type="entry name" value="Dynamin_stalk"/>
</dbReference>
<dbReference type="InterPro" id="IPR030381">
    <property type="entry name" value="G_DYNAMIN_dom"/>
</dbReference>
<evidence type="ECO:0000256" key="6">
    <source>
        <dbReference type="ARBA" id="ARBA00023175"/>
    </source>
</evidence>
<gene>
    <name evidence="10" type="ORF">GBAR_LOCUS21118</name>
</gene>
<keyword evidence="4" id="KW-0378">Hydrolase</keyword>
<dbReference type="SUPFAM" id="SSF52540">
    <property type="entry name" value="P-loop containing nucleoside triphosphate hydrolases"/>
    <property type="match status" value="1"/>
</dbReference>
<evidence type="ECO:0000256" key="2">
    <source>
        <dbReference type="ARBA" id="ARBA00022701"/>
    </source>
</evidence>
<evidence type="ECO:0000313" key="11">
    <source>
        <dbReference type="Proteomes" id="UP001174909"/>
    </source>
</evidence>
<dbReference type="Pfam" id="PF02212">
    <property type="entry name" value="GED"/>
    <property type="match status" value="1"/>
</dbReference>
<dbReference type="InterPro" id="IPR045063">
    <property type="entry name" value="Dynamin_N"/>
</dbReference>
<dbReference type="PROSITE" id="PS51718">
    <property type="entry name" value="G_DYNAMIN_2"/>
    <property type="match status" value="1"/>
</dbReference>
<keyword evidence="5" id="KW-0342">GTP-binding</keyword>
<keyword evidence="6" id="KW-0505">Motor protein</keyword>
<dbReference type="InterPro" id="IPR011993">
    <property type="entry name" value="PH-like_dom_sf"/>
</dbReference>
<comment type="caution">
    <text evidence="10">The sequence shown here is derived from an EMBL/GenBank/DDBJ whole genome shotgun (WGS) entry which is preliminary data.</text>
</comment>
<feature type="domain" description="GED" evidence="8">
    <location>
        <begin position="564"/>
        <end position="599"/>
    </location>
</feature>
<dbReference type="InterPro" id="IPR022812">
    <property type="entry name" value="Dynamin"/>
</dbReference>
<dbReference type="GO" id="GO:0005886">
    <property type="term" value="C:plasma membrane"/>
    <property type="evidence" value="ECO:0007669"/>
    <property type="project" value="TreeGrafter"/>
</dbReference>
<dbReference type="Gene3D" id="1.20.120.1240">
    <property type="entry name" value="Dynamin, middle domain"/>
    <property type="match status" value="1"/>
</dbReference>
<dbReference type="InterPro" id="IPR003130">
    <property type="entry name" value="GED"/>
</dbReference>
<dbReference type="AlphaFoldDB" id="A0AA35X4H5"/>
<feature type="domain" description="PH" evidence="7">
    <location>
        <begin position="431"/>
        <end position="538"/>
    </location>
</feature>
<reference evidence="10" key="1">
    <citation type="submission" date="2023-03" db="EMBL/GenBank/DDBJ databases">
        <authorList>
            <person name="Steffen K."/>
            <person name="Cardenas P."/>
        </authorList>
    </citation>
    <scope>NUCLEOTIDE SEQUENCE</scope>
</reference>
<dbReference type="SMART" id="SM00053">
    <property type="entry name" value="DYNc"/>
    <property type="match status" value="1"/>
</dbReference>
<feature type="domain" description="Dynamin-type G" evidence="9">
    <location>
        <begin position="1"/>
        <end position="169"/>
    </location>
</feature>
<evidence type="ECO:0000256" key="4">
    <source>
        <dbReference type="ARBA" id="ARBA00022801"/>
    </source>
</evidence>
<dbReference type="Proteomes" id="UP001174909">
    <property type="component" value="Unassembled WGS sequence"/>
</dbReference>
<dbReference type="GO" id="GO:0003924">
    <property type="term" value="F:GTPase activity"/>
    <property type="evidence" value="ECO:0007669"/>
    <property type="project" value="InterPro"/>
</dbReference>
<protein>
    <recommendedName>
        <fullName evidence="1">dynamin GTPase</fullName>
        <ecNumber evidence="1">3.6.5.5</ecNumber>
    </recommendedName>
</protein>
<dbReference type="Gene3D" id="2.30.29.30">
    <property type="entry name" value="Pleckstrin-homology domain (PH domain)/Phosphotyrosine-binding domain (PTB)"/>
    <property type="match status" value="1"/>
</dbReference>
<dbReference type="PANTHER" id="PTHR11566:SF212">
    <property type="entry name" value="DYNAMIN"/>
    <property type="match status" value="1"/>
</dbReference>
<evidence type="ECO:0000256" key="3">
    <source>
        <dbReference type="ARBA" id="ARBA00022741"/>
    </source>
</evidence>
<dbReference type="GO" id="GO:0008017">
    <property type="term" value="F:microtubule binding"/>
    <property type="evidence" value="ECO:0007669"/>
    <property type="project" value="TreeGrafter"/>
</dbReference>
<dbReference type="PRINTS" id="PR00195">
    <property type="entry name" value="DYNAMIN"/>
</dbReference>
<dbReference type="SMART" id="SM00233">
    <property type="entry name" value="PH"/>
    <property type="match status" value="1"/>
</dbReference>
<dbReference type="InterPro" id="IPR020850">
    <property type="entry name" value="GED_dom"/>
</dbReference>
<evidence type="ECO:0000256" key="1">
    <source>
        <dbReference type="ARBA" id="ARBA00011980"/>
    </source>
</evidence>
<evidence type="ECO:0000259" key="7">
    <source>
        <dbReference type="PROSITE" id="PS50003"/>
    </source>
</evidence>
<name>A0AA35X4H5_GEOBA</name>
<dbReference type="Pfam" id="PF01031">
    <property type="entry name" value="Dynamin_M"/>
    <property type="match status" value="1"/>
</dbReference>
<dbReference type="PROSITE" id="PS51388">
    <property type="entry name" value="GED"/>
    <property type="match status" value="1"/>
</dbReference>
<dbReference type="Gene3D" id="3.40.50.300">
    <property type="entry name" value="P-loop containing nucleotide triphosphate hydrolases"/>
    <property type="match status" value="1"/>
</dbReference>